<dbReference type="InterPro" id="IPR025282">
    <property type="entry name" value="DUF4214"/>
</dbReference>
<feature type="domain" description="DUF4214" evidence="1">
    <location>
        <begin position="47"/>
        <end position="111"/>
    </location>
</feature>
<reference evidence="2" key="1">
    <citation type="journal article" date="2014" name="Genome Biol. Evol.">
        <title>Pangenome evidence for extensive interdomain horizontal transfer affecting lineage core and shell genes in uncultured planktonic thaumarchaeota and euryarchaeota.</title>
        <authorList>
            <person name="Deschamps P."/>
            <person name="Zivanovic Y."/>
            <person name="Moreira D."/>
            <person name="Rodriguez-Valera F."/>
            <person name="Lopez-Garcia P."/>
        </authorList>
    </citation>
    <scope>NUCLEOTIDE SEQUENCE</scope>
</reference>
<dbReference type="AlphaFoldDB" id="A0A075HQV6"/>
<accession>A0A075HQV6</accession>
<name>A0A075HQV6_9ARCH</name>
<evidence type="ECO:0000313" key="2">
    <source>
        <dbReference type="EMBL" id="AIF16777.1"/>
    </source>
</evidence>
<dbReference type="Pfam" id="PF13946">
    <property type="entry name" value="DUF4214"/>
    <property type="match status" value="1"/>
</dbReference>
<dbReference type="EMBL" id="KF901064">
    <property type="protein sequence ID" value="AIF16777.1"/>
    <property type="molecule type" value="Genomic_DNA"/>
</dbReference>
<protein>
    <recommendedName>
        <fullName evidence="1">DUF4214 domain-containing protein</fullName>
    </recommendedName>
</protein>
<sequence>MDLKSQITNLYEIIFKEIPDPDTLKSLILHYNQNNNSIHAVENYLRSSEKFKKLSIELETELKVAELYYNILERMPDEEGMNFYKNQLLENNKSLKSIEDEFKNSDEYKSKISNENKFRSNELMDSLDIFK</sequence>
<organism evidence="2">
    <name type="scientific">uncultured marine thaumarchaeote KM3_74_H09</name>
    <dbReference type="NCBI Taxonomy" id="1456276"/>
    <lineage>
        <taxon>Archaea</taxon>
        <taxon>Nitrososphaerota</taxon>
        <taxon>environmental samples</taxon>
    </lineage>
</organism>
<proteinExistence type="predicted"/>
<dbReference type="InterPro" id="IPR038255">
    <property type="entry name" value="PBS_linker_sf"/>
</dbReference>
<dbReference type="Gene3D" id="1.10.3130.20">
    <property type="entry name" value="Phycobilisome linker domain"/>
    <property type="match status" value="1"/>
</dbReference>
<evidence type="ECO:0000259" key="1">
    <source>
        <dbReference type="Pfam" id="PF13946"/>
    </source>
</evidence>